<reference evidence="1 2" key="1">
    <citation type="journal article" date="2022" name="DNA Res.">
        <title>Chromosomal-level genome assembly of the orchid tree Bauhinia variegata (Leguminosae; Cercidoideae) supports the allotetraploid origin hypothesis of Bauhinia.</title>
        <authorList>
            <person name="Zhong Y."/>
            <person name="Chen Y."/>
            <person name="Zheng D."/>
            <person name="Pang J."/>
            <person name="Liu Y."/>
            <person name="Luo S."/>
            <person name="Meng S."/>
            <person name="Qian L."/>
            <person name="Wei D."/>
            <person name="Dai S."/>
            <person name="Zhou R."/>
        </authorList>
    </citation>
    <scope>NUCLEOTIDE SEQUENCE [LARGE SCALE GENOMIC DNA]</scope>
    <source>
        <strain evidence="1">BV-YZ2020</strain>
    </source>
</reference>
<gene>
    <name evidence="1" type="ORF">L6164_015715</name>
</gene>
<dbReference type="EMBL" id="CM039431">
    <property type="protein sequence ID" value="KAI4337279.1"/>
    <property type="molecule type" value="Genomic_DNA"/>
</dbReference>
<protein>
    <submittedName>
        <fullName evidence="1">Uncharacterized protein</fullName>
    </submittedName>
</protein>
<name>A0ACB9NNJ5_BAUVA</name>
<accession>A0ACB9NNJ5</accession>
<dbReference type="Proteomes" id="UP000828941">
    <property type="component" value="Chromosome 6"/>
</dbReference>
<organism evidence="1 2">
    <name type="scientific">Bauhinia variegata</name>
    <name type="common">Purple orchid tree</name>
    <name type="synonym">Phanera variegata</name>
    <dbReference type="NCBI Taxonomy" id="167791"/>
    <lineage>
        <taxon>Eukaryota</taxon>
        <taxon>Viridiplantae</taxon>
        <taxon>Streptophyta</taxon>
        <taxon>Embryophyta</taxon>
        <taxon>Tracheophyta</taxon>
        <taxon>Spermatophyta</taxon>
        <taxon>Magnoliopsida</taxon>
        <taxon>eudicotyledons</taxon>
        <taxon>Gunneridae</taxon>
        <taxon>Pentapetalae</taxon>
        <taxon>rosids</taxon>
        <taxon>fabids</taxon>
        <taxon>Fabales</taxon>
        <taxon>Fabaceae</taxon>
        <taxon>Cercidoideae</taxon>
        <taxon>Cercideae</taxon>
        <taxon>Bauhiniinae</taxon>
        <taxon>Bauhinia</taxon>
    </lineage>
</organism>
<evidence type="ECO:0000313" key="2">
    <source>
        <dbReference type="Proteomes" id="UP000828941"/>
    </source>
</evidence>
<keyword evidence="2" id="KW-1185">Reference proteome</keyword>
<comment type="caution">
    <text evidence="1">The sequence shown here is derived from an EMBL/GenBank/DDBJ whole genome shotgun (WGS) entry which is preliminary data.</text>
</comment>
<sequence length="150" mass="17302">MDTDYHYQRQSSLKHKLKSSICCFAGTMDAPLENGEHYYDKLQTPKTPRTPPIWHKKSGQYSPDSNRQRSHGHKSRMCRKHRQSHSADFTYDPSSYALNFEDHNRTDDDEFPFRDFSSRLPASPSPLSQSPSSVKYPEDSSVRVPIVAHS</sequence>
<evidence type="ECO:0000313" key="1">
    <source>
        <dbReference type="EMBL" id="KAI4337279.1"/>
    </source>
</evidence>
<proteinExistence type="predicted"/>